<evidence type="ECO:0000313" key="5">
    <source>
        <dbReference type="EMBL" id="CAD8502162.1"/>
    </source>
</evidence>
<evidence type="ECO:0000256" key="1">
    <source>
        <dbReference type="SAM" id="MobiDB-lite"/>
    </source>
</evidence>
<reference evidence="5" key="1">
    <citation type="submission" date="2021-01" db="EMBL/GenBank/DDBJ databases">
        <authorList>
            <person name="Corre E."/>
            <person name="Pelletier E."/>
            <person name="Niang G."/>
            <person name="Scheremetjew M."/>
            <person name="Finn R."/>
            <person name="Kale V."/>
            <person name="Holt S."/>
            <person name="Cochrane G."/>
            <person name="Meng A."/>
            <person name="Brown T."/>
            <person name="Cohen L."/>
        </authorList>
    </citation>
    <scope>NUCLEOTIDE SEQUENCE</scope>
    <source>
        <strain evidence="5">CCMP325</strain>
    </source>
</reference>
<evidence type="ECO:0000259" key="4">
    <source>
        <dbReference type="PROSITE" id="PS50106"/>
    </source>
</evidence>
<dbReference type="SUPFAM" id="SSF50156">
    <property type="entry name" value="PDZ domain-like"/>
    <property type="match status" value="1"/>
</dbReference>
<dbReference type="AlphaFoldDB" id="A0A7S0F421"/>
<dbReference type="InterPro" id="IPR001478">
    <property type="entry name" value="PDZ"/>
</dbReference>
<feature type="signal peptide" evidence="3">
    <location>
        <begin position="1"/>
        <end position="20"/>
    </location>
</feature>
<keyword evidence="3" id="KW-0732">Signal</keyword>
<proteinExistence type="predicted"/>
<feature type="domain" description="PDZ" evidence="4">
    <location>
        <begin position="260"/>
        <end position="314"/>
    </location>
</feature>
<evidence type="ECO:0000256" key="2">
    <source>
        <dbReference type="SAM" id="Phobius"/>
    </source>
</evidence>
<feature type="chain" id="PRO_5030606384" description="PDZ domain-containing protein" evidence="3">
    <location>
        <begin position="21"/>
        <end position="396"/>
    </location>
</feature>
<dbReference type="SMART" id="SM00228">
    <property type="entry name" value="PDZ"/>
    <property type="match status" value="1"/>
</dbReference>
<dbReference type="Gene3D" id="2.30.42.10">
    <property type="match status" value="1"/>
</dbReference>
<dbReference type="PROSITE" id="PS50106">
    <property type="entry name" value="PDZ"/>
    <property type="match status" value="1"/>
</dbReference>
<organism evidence="5">
    <name type="scientific">Hanusia phi</name>
    <dbReference type="NCBI Taxonomy" id="3032"/>
    <lineage>
        <taxon>Eukaryota</taxon>
        <taxon>Cryptophyceae</taxon>
        <taxon>Pyrenomonadales</taxon>
        <taxon>Geminigeraceae</taxon>
        <taxon>Hanusia</taxon>
    </lineage>
</organism>
<dbReference type="Pfam" id="PF17820">
    <property type="entry name" value="PDZ_6"/>
    <property type="match status" value="1"/>
</dbReference>
<feature type="transmembrane region" description="Helical" evidence="2">
    <location>
        <begin position="220"/>
        <end position="244"/>
    </location>
</feature>
<keyword evidence="2" id="KW-0472">Membrane</keyword>
<feature type="compositionally biased region" description="Polar residues" evidence="1">
    <location>
        <begin position="365"/>
        <end position="387"/>
    </location>
</feature>
<keyword evidence="2" id="KW-1133">Transmembrane helix</keyword>
<dbReference type="InterPro" id="IPR036034">
    <property type="entry name" value="PDZ_sf"/>
</dbReference>
<name>A0A7S0F421_9CRYP</name>
<dbReference type="InterPro" id="IPR041489">
    <property type="entry name" value="PDZ_6"/>
</dbReference>
<keyword evidence="2" id="KW-0812">Transmembrane</keyword>
<sequence>MSNMQTLTLILLVCCHSAVAQTNSSNSTNATVPSVTLDVKPTAVATLSINGTKFACTVQPGTFLGLTTLSLTAVTYNSTALPFLVQSFTYSGSSRILQFEYGSAALKAITLKLQIENPTTASRRQSTVFEPRVFWLNKKTVSWNVLCSSVRNQTENTVSASIPISVLNGDSFNPYSDCASAITSAGYCGNGGLLMILSAPPSICVNITTTPPAASQTIPAWQIVAIVLSCVAAALFLGLAVLYFNHTLPAAKKPEDQEAAVTWTANEVGLGIGLQQQDGYAIVDEVLPGFGASMSGQVQVGDVIRSIDGISIVGRDLETIRRLTLGPEGSICNLLIYRGGMNVVALVRRIGAQLDLLNSNKETAEMANSSRGTRSPNGLYPSANQFPTHPYSYPQP</sequence>
<evidence type="ECO:0000256" key="3">
    <source>
        <dbReference type="SAM" id="SignalP"/>
    </source>
</evidence>
<dbReference type="EMBL" id="HBEO01029881">
    <property type="protein sequence ID" value="CAD8502162.1"/>
    <property type="molecule type" value="Transcribed_RNA"/>
</dbReference>
<protein>
    <recommendedName>
        <fullName evidence="4">PDZ domain-containing protein</fullName>
    </recommendedName>
</protein>
<accession>A0A7S0F421</accession>
<gene>
    <name evidence="5" type="ORF">HPHI1048_LOCUS20297</name>
</gene>
<feature type="region of interest" description="Disordered" evidence="1">
    <location>
        <begin position="365"/>
        <end position="396"/>
    </location>
</feature>